<dbReference type="Proteomes" id="UP000002037">
    <property type="component" value="Unassembled WGS sequence"/>
</dbReference>
<dbReference type="VEuPathDB" id="FungiDB:CTRG_00705"/>
<organism evidence="1 2">
    <name type="scientific">Candida tropicalis (strain ATCC MYA-3404 / T1)</name>
    <name type="common">Yeast</name>
    <dbReference type="NCBI Taxonomy" id="294747"/>
    <lineage>
        <taxon>Eukaryota</taxon>
        <taxon>Fungi</taxon>
        <taxon>Dikarya</taxon>
        <taxon>Ascomycota</taxon>
        <taxon>Saccharomycotina</taxon>
        <taxon>Pichiomycetes</taxon>
        <taxon>Debaryomycetaceae</taxon>
        <taxon>Candida/Lodderomyces clade</taxon>
        <taxon>Candida</taxon>
    </lineage>
</organism>
<reference evidence="1 2" key="1">
    <citation type="journal article" date="2009" name="Nature">
        <title>Evolution of pathogenicity and sexual reproduction in eight Candida genomes.</title>
        <authorList>
            <person name="Butler G."/>
            <person name="Rasmussen M.D."/>
            <person name="Lin M.F."/>
            <person name="Santos M.A."/>
            <person name="Sakthikumar S."/>
            <person name="Munro C.A."/>
            <person name="Rheinbay E."/>
            <person name="Grabherr M."/>
            <person name="Forche A."/>
            <person name="Reedy J.L."/>
            <person name="Agrafioti I."/>
            <person name="Arnaud M.B."/>
            <person name="Bates S."/>
            <person name="Brown A.J."/>
            <person name="Brunke S."/>
            <person name="Costanzo M.C."/>
            <person name="Fitzpatrick D.A."/>
            <person name="de Groot P.W."/>
            <person name="Harris D."/>
            <person name="Hoyer L.L."/>
            <person name="Hube B."/>
            <person name="Klis F.M."/>
            <person name="Kodira C."/>
            <person name="Lennard N."/>
            <person name="Logue M.E."/>
            <person name="Martin R."/>
            <person name="Neiman A.M."/>
            <person name="Nikolaou E."/>
            <person name="Quail M.A."/>
            <person name="Quinn J."/>
            <person name="Santos M.C."/>
            <person name="Schmitzberger F.F."/>
            <person name="Sherlock G."/>
            <person name="Shah P."/>
            <person name="Silverstein K.A."/>
            <person name="Skrzypek M.S."/>
            <person name="Soll D."/>
            <person name="Staggs R."/>
            <person name="Stansfield I."/>
            <person name="Stumpf M.P."/>
            <person name="Sudbery P.E."/>
            <person name="Srikantha T."/>
            <person name="Zeng Q."/>
            <person name="Berman J."/>
            <person name="Berriman M."/>
            <person name="Heitman J."/>
            <person name="Gow N.A."/>
            <person name="Lorenz M.C."/>
            <person name="Birren B.W."/>
            <person name="Kellis M."/>
            <person name="Cuomo C.A."/>
        </authorList>
    </citation>
    <scope>NUCLEOTIDE SEQUENCE [LARGE SCALE GENOMIC DNA]</scope>
    <source>
        <strain evidence="2">ATCC MYA-3404 / T1</strain>
    </source>
</reference>
<proteinExistence type="predicted"/>
<dbReference type="AlphaFoldDB" id="C5M3R6"/>
<dbReference type="eggNOG" id="ENOG502RQHZ">
    <property type="taxonomic scope" value="Eukaryota"/>
</dbReference>
<dbReference type="RefSeq" id="XP_002545924.1">
    <property type="nucleotide sequence ID" value="XM_002545878.1"/>
</dbReference>
<name>C5M3R6_CANTT</name>
<dbReference type="HOGENOM" id="CLU_1524950_0_0_1"/>
<dbReference type="KEGG" id="ctp:CTRG_00705"/>
<accession>C5M3R6</accession>
<protein>
    <submittedName>
        <fullName evidence="1">Uncharacterized protein</fullName>
    </submittedName>
</protein>
<dbReference type="GeneID" id="8299972"/>
<gene>
    <name evidence="1" type="ORF">CTRG_00705</name>
</gene>
<evidence type="ECO:0000313" key="1">
    <source>
        <dbReference type="EMBL" id="EER35966.1"/>
    </source>
</evidence>
<dbReference type="EMBL" id="GG692395">
    <property type="protein sequence ID" value="EER35966.1"/>
    <property type="molecule type" value="Genomic_DNA"/>
</dbReference>
<sequence>MATTTNNILSSDLRPYSLLQAYISDEDSEVPNEEVENEPEEECSDLEDSTTIDMATTNTTATSDSVTSVNTINLIQTLHEYELSQSESLTFLYNLLFDDDSNLSKADILKILNSLKLREDNLPFTISNDTSSDIQGIKWPRKLHEKFCKDRLRVGQDNWFHNMQNSREDAMEVCEF</sequence>
<keyword evidence="2" id="KW-1185">Reference proteome</keyword>
<dbReference type="OrthoDB" id="20669at2759"/>
<evidence type="ECO:0000313" key="2">
    <source>
        <dbReference type="Proteomes" id="UP000002037"/>
    </source>
</evidence>